<feature type="domain" description="Toprim" evidence="1">
    <location>
        <begin position="1"/>
        <end position="97"/>
    </location>
</feature>
<sequence length="111" mass="12913">MTGYIVEGKSDQLRVQSVHPHAHFVILNGISFRHKERRAIEEALILCDEVYVLTDPDEPGDKIALKIMETYPEIKRIHIDPKKARNVRESRYKYGVEYCSNQYLKETLPGI</sequence>
<proteinExistence type="predicted"/>
<organism evidence="2 3">
    <name type="scientific">Fictibacillus phosphorivorans</name>
    <dbReference type="NCBI Taxonomy" id="1221500"/>
    <lineage>
        <taxon>Bacteria</taxon>
        <taxon>Bacillati</taxon>
        <taxon>Bacillota</taxon>
        <taxon>Bacilli</taxon>
        <taxon>Bacillales</taxon>
        <taxon>Fictibacillaceae</taxon>
        <taxon>Fictibacillus</taxon>
    </lineage>
</organism>
<name>A0A160IKJ4_9BACL</name>
<dbReference type="STRING" id="1221500.ABE65_006960"/>
<evidence type="ECO:0000313" key="3">
    <source>
        <dbReference type="Proteomes" id="UP000076623"/>
    </source>
</evidence>
<dbReference type="EMBL" id="CP015378">
    <property type="protein sequence ID" value="ANC76554.1"/>
    <property type="molecule type" value="Genomic_DNA"/>
</dbReference>
<accession>A0A160IKJ4</accession>
<dbReference type="GO" id="GO:0006364">
    <property type="term" value="P:rRNA processing"/>
    <property type="evidence" value="ECO:0007669"/>
    <property type="project" value="TreeGrafter"/>
</dbReference>
<dbReference type="SMART" id="SM00493">
    <property type="entry name" value="TOPRIM"/>
    <property type="match status" value="1"/>
</dbReference>
<dbReference type="AlphaFoldDB" id="A0A160IKJ4"/>
<dbReference type="RefSeq" id="WP_066392849.1">
    <property type="nucleotide sequence ID" value="NZ_CP015378.1"/>
</dbReference>
<dbReference type="PROSITE" id="PS50880">
    <property type="entry name" value="TOPRIM"/>
    <property type="match status" value="1"/>
</dbReference>
<gene>
    <name evidence="2" type="ORF">ABE65_006960</name>
</gene>
<dbReference type="KEGG" id="fpn:ABE65_006960"/>
<evidence type="ECO:0000259" key="1">
    <source>
        <dbReference type="PROSITE" id="PS50880"/>
    </source>
</evidence>
<dbReference type="PANTHER" id="PTHR39156">
    <property type="entry name" value="RIBONUCLEASE M5"/>
    <property type="match status" value="1"/>
</dbReference>
<dbReference type="Pfam" id="PF01751">
    <property type="entry name" value="Toprim"/>
    <property type="match status" value="1"/>
</dbReference>
<dbReference type="GO" id="GO:0043822">
    <property type="term" value="F:ribonuclease M5 activity"/>
    <property type="evidence" value="ECO:0007669"/>
    <property type="project" value="TreeGrafter"/>
</dbReference>
<protein>
    <recommendedName>
        <fullName evidence="1">Toprim domain-containing protein</fullName>
    </recommendedName>
</protein>
<dbReference type="SUPFAM" id="SSF110455">
    <property type="entry name" value="Toprim domain"/>
    <property type="match status" value="1"/>
</dbReference>
<dbReference type="Proteomes" id="UP000076623">
    <property type="component" value="Chromosome"/>
</dbReference>
<dbReference type="InterPro" id="IPR006171">
    <property type="entry name" value="TOPRIM_dom"/>
</dbReference>
<evidence type="ECO:0000313" key="2">
    <source>
        <dbReference type="EMBL" id="ANC76554.1"/>
    </source>
</evidence>
<dbReference type="Gene3D" id="3.40.1360.10">
    <property type="match status" value="1"/>
</dbReference>
<dbReference type="PANTHER" id="PTHR39156:SF2">
    <property type="entry name" value="DNA PRIMASE (BACTERIAL TYPE) AND SMALL PRIMASE-LIKE PROTEINS"/>
    <property type="match status" value="1"/>
</dbReference>
<keyword evidence="3" id="KW-1185">Reference proteome</keyword>
<reference evidence="2 3" key="1">
    <citation type="submission" date="2016-04" db="EMBL/GenBank/DDBJ databases">
        <title>Complete genome sequence of Fictibacillus phosphorivorans G25-29, a strain toxic to nematodes.</title>
        <authorList>
            <person name="Zheng Z."/>
        </authorList>
    </citation>
    <scope>NUCLEOTIDE SEQUENCE [LARGE SCALE GENOMIC DNA]</scope>
    <source>
        <strain evidence="2 3">G25-29</strain>
    </source>
</reference>